<dbReference type="PROSITE" id="PS50217">
    <property type="entry name" value="BZIP"/>
    <property type="match status" value="1"/>
</dbReference>
<name>A0A4P9ZYR8_9FUNG</name>
<dbReference type="SUPFAM" id="SSF57959">
    <property type="entry name" value="Leucine zipper domain"/>
    <property type="match status" value="1"/>
</dbReference>
<dbReference type="GO" id="GO:0000976">
    <property type="term" value="F:transcription cis-regulatory region binding"/>
    <property type="evidence" value="ECO:0007669"/>
    <property type="project" value="InterPro"/>
</dbReference>
<keyword evidence="3" id="KW-0175">Coiled coil</keyword>
<evidence type="ECO:0000259" key="4">
    <source>
        <dbReference type="PROSITE" id="PS50217"/>
    </source>
</evidence>
<dbReference type="PROSITE" id="PS00036">
    <property type="entry name" value="BZIP_BASIC"/>
    <property type="match status" value="1"/>
</dbReference>
<dbReference type="Gene3D" id="1.20.5.170">
    <property type="match status" value="1"/>
</dbReference>
<dbReference type="GO" id="GO:0090575">
    <property type="term" value="C:RNA polymerase II transcription regulator complex"/>
    <property type="evidence" value="ECO:0007669"/>
    <property type="project" value="TreeGrafter"/>
</dbReference>
<protein>
    <recommendedName>
        <fullName evidence="4">BZIP domain-containing protein</fullName>
    </recommendedName>
</protein>
<dbReference type="GO" id="GO:0001228">
    <property type="term" value="F:DNA-binding transcription activator activity, RNA polymerase II-specific"/>
    <property type="evidence" value="ECO:0007669"/>
    <property type="project" value="TreeGrafter"/>
</dbReference>
<dbReference type="Proteomes" id="UP000268162">
    <property type="component" value="Unassembled WGS sequence"/>
</dbReference>
<dbReference type="SMART" id="SM00338">
    <property type="entry name" value="BRLZ"/>
    <property type="match status" value="1"/>
</dbReference>
<organism evidence="5 6">
    <name type="scientific">Dimargaris cristalligena</name>
    <dbReference type="NCBI Taxonomy" id="215637"/>
    <lineage>
        <taxon>Eukaryota</taxon>
        <taxon>Fungi</taxon>
        <taxon>Fungi incertae sedis</taxon>
        <taxon>Zoopagomycota</taxon>
        <taxon>Kickxellomycotina</taxon>
        <taxon>Dimargaritomycetes</taxon>
        <taxon>Dimargaritales</taxon>
        <taxon>Dimargaritaceae</taxon>
        <taxon>Dimargaris</taxon>
    </lineage>
</organism>
<dbReference type="CDD" id="cd14688">
    <property type="entry name" value="bZIP_YAP"/>
    <property type="match status" value="1"/>
</dbReference>
<dbReference type="InterPro" id="IPR004827">
    <property type="entry name" value="bZIP"/>
</dbReference>
<feature type="non-terminal residue" evidence="5">
    <location>
        <position position="1"/>
    </location>
</feature>
<dbReference type="PANTHER" id="PTHR40621:SF6">
    <property type="entry name" value="AP-1-LIKE TRANSCRIPTION FACTOR YAP1-RELATED"/>
    <property type="match status" value="1"/>
</dbReference>
<dbReference type="InterPro" id="IPR046347">
    <property type="entry name" value="bZIP_sf"/>
</dbReference>
<accession>A0A4P9ZYR8</accession>
<dbReference type="Pfam" id="PF00170">
    <property type="entry name" value="bZIP_1"/>
    <property type="match status" value="1"/>
</dbReference>
<dbReference type="STRING" id="215637.A0A4P9ZYR8"/>
<feature type="coiled-coil region" evidence="3">
    <location>
        <begin position="16"/>
        <end position="57"/>
    </location>
</feature>
<evidence type="ECO:0000256" key="2">
    <source>
        <dbReference type="ARBA" id="ARBA00023242"/>
    </source>
</evidence>
<feature type="domain" description="BZIP" evidence="4">
    <location>
        <begin position="1"/>
        <end position="61"/>
    </location>
</feature>
<keyword evidence="6" id="KW-1185">Reference proteome</keyword>
<dbReference type="PANTHER" id="PTHR40621">
    <property type="entry name" value="TRANSCRIPTION FACTOR KAPC-RELATED"/>
    <property type="match status" value="1"/>
</dbReference>
<dbReference type="InterPro" id="IPR050936">
    <property type="entry name" value="AP-1-like"/>
</dbReference>
<comment type="subcellular location">
    <subcellularLocation>
        <location evidence="1">Nucleus</location>
    </subcellularLocation>
</comment>
<evidence type="ECO:0000256" key="1">
    <source>
        <dbReference type="ARBA" id="ARBA00004123"/>
    </source>
</evidence>
<evidence type="ECO:0000313" key="5">
    <source>
        <dbReference type="EMBL" id="RKP38827.1"/>
    </source>
</evidence>
<dbReference type="EMBL" id="ML002326">
    <property type="protein sequence ID" value="RKP38827.1"/>
    <property type="molecule type" value="Genomic_DNA"/>
</dbReference>
<evidence type="ECO:0000256" key="3">
    <source>
        <dbReference type="SAM" id="Coils"/>
    </source>
</evidence>
<sequence length="62" mass="7303">IQKRTAQNRAAQRAFRERKQKYVEILEDRVKELEDKQQSTEEENAQLAAMVEVLRSENSALK</sequence>
<evidence type="ECO:0000313" key="6">
    <source>
        <dbReference type="Proteomes" id="UP000268162"/>
    </source>
</evidence>
<reference evidence="6" key="1">
    <citation type="journal article" date="2018" name="Nat. Microbiol.">
        <title>Leveraging single-cell genomics to expand the fungal tree of life.</title>
        <authorList>
            <person name="Ahrendt S.R."/>
            <person name="Quandt C.A."/>
            <person name="Ciobanu D."/>
            <person name="Clum A."/>
            <person name="Salamov A."/>
            <person name="Andreopoulos B."/>
            <person name="Cheng J.F."/>
            <person name="Woyke T."/>
            <person name="Pelin A."/>
            <person name="Henrissat B."/>
            <person name="Reynolds N.K."/>
            <person name="Benny G.L."/>
            <person name="Smith M.E."/>
            <person name="James T.Y."/>
            <person name="Grigoriev I.V."/>
        </authorList>
    </citation>
    <scope>NUCLEOTIDE SEQUENCE [LARGE SCALE GENOMIC DNA]</scope>
    <source>
        <strain evidence="6">RSA 468</strain>
    </source>
</reference>
<feature type="non-terminal residue" evidence="5">
    <location>
        <position position="62"/>
    </location>
</feature>
<gene>
    <name evidence="5" type="ORF">BJ085DRAFT_7128</name>
</gene>
<dbReference type="AlphaFoldDB" id="A0A4P9ZYR8"/>
<keyword evidence="2" id="KW-0539">Nucleus</keyword>
<proteinExistence type="predicted"/>